<dbReference type="InterPro" id="IPR050301">
    <property type="entry name" value="NTE"/>
</dbReference>
<dbReference type="GO" id="GO:0016042">
    <property type="term" value="P:lipid catabolic process"/>
    <property type="evidence" value="ECO:0007669"/>
    <property type="project" value="UniProtKB-UniRule"/>
</dbReference>
<evidence type="ECO:0000256" key="4">
    <source>
        <dbReference type="PROSITE-ProRule" id="PRU01161"/>
    </source>
</evidence>
<evidence type="ECO:0000313" key="7">
    <source>
        <dbReference type="Proteomes" id="UP000249061"/>
    </source>
</evidence>
<evidence type="ECO:0000259" key="5">
    <source>
        <dbReference type="PROSITE" id="PS51635"/>
    </source>
</evidence>
<name>A0A2W5VDL3_9BACT</name>
<feature type="active site" description="Nucleophile" evidence="4">
    <location>
        <position position="50"/>
    </location>
</feature>
<dbReference type="Pfam" id="PF01734">
    <property type="entry name" value="Patatin"/>
    <property type="match status" value="1"/>
</dbReference>
<dbReference type="InterPro" id="IPR002641">
    <property type="entry name" value="PNPLA_dom"/>
</dbReference>
<dbReference type="GO" id="GO:0016787">
    <property type="term" value="F:hydrolase activity"/>
    <property type="evidence" value="ECO:0007669"/>
    <property type="project" value="UniProtKB-UniRule"/>
</dbReference>
<evidence type="ECO:0000256" key="1">
    <source>
        <dbReference type="ARBA" id="ARBA00022801"/>
    </source>
</evidence>
<feature type="domain" description="PNPLA" evidence="5">
    <location>
        <begin position="10"/>
        <end position="228"/>
    </location>
</feature>
<dbReference type="PANTHER" id="PTHR14226:SF57">
    <property type="entry name" value="BLR7027 PROTEIN"/>
    <property type="match status" value="1"/>
</dbReference>
<sequence>MRVTKPRIGLVCSGGGARGAYEAGVIRYLREELPPSARQHVRFDVLSGTSVGASTACFLAATMHTPDEQGRGLAALWTGLSLEKVFRVEGESLYSVSRKIWRATRANERPEGWRLYDLFHPEPIEHIVRHSIDWPRIASNLAKGLVSSVSVSATRIRDGRTVVFVQRREAGLPRWSRNPWSIAQEVVLGPEHALASAAIPLIFRSARVGDEYYCDGFVRQNTPLSPALRLGADRVLILSLRHKARADVDPPKLKHMPTTPQVIGKVLNALMVDRTEYDLDRMRRLNEMLETGRKTYGEDFVTRMNAALGEVRGQPYRVVRDLVVRPSRDLAELARPHLQKLGASETEAPLPTRLLHRLSGSNLFTQAELGSYLLFDKAYADDLIALAMEDAHARREQLLEFFDPDSK</sequence>
<gene>
    <name evidence="6" type="ORF">DI536_25160</name>
</gene>
<comment type="caution">
    <text evidence="6">The sequence shown here is derived from an EMBL/GenBank/DDBJ whole genome shotgun (WGS) entry which is preliminary data.</text>
</comment>
<organism evidence="6 7">
    <name type="scientific">Archangium gephyra</name>
    <dbReference type="NCBI Taxonomy" id="48"/>
    <lineage>
        <taxon>Bacteria</taxon>
        <taxon>Pseudomonadati</taxon>
        <taxon>Myxococcota</taxon>
        <taxon>Myxococcia</taxon>
        <taxon>Myxococcales</taxon>
        <taxon>Cystobacterineae</taxon>
        <taxon>Archangiaceae</taxon>
        <taxon>Archangium</taxon>
    </lineage>
</organism>
<dbReference type="PANTHER" id="PTHR14226">
    <property type="entry name" value="NEUROPATHY TARGET ESTERASE/SWISS CHEESE D.MELANOGASTER"/>
    <property type="match status" value="1"/>
</dbReference>
<dbReference type="EMBL" id="QFQP01000026">
    <property type="protein sequence ID" value="PZR08201.1"/>
    <property type="molecule type" value="Genomic_DNA"/>
</dbReference>
<accession>A0A2W5VDL3</accession>
<feature type="short sequence motif" description="GXSXG" evidence="4">
    <location>
        <begin position="48"/>
        <end position="52"/>
    </location>
</feature>
<reference evidence="6 7" key="1">
    <citation type="submission" date="2017-08" db="EMBL/GenBank/DDBJ databases">
        <title>Infants hospitalized years apart are colonized by the same room-sourced microbial strains.</title>
        <authorList>
            <person name="Brooks B."/>
            <person name="Olm M.R."/>
            <person name="Firek B.A."/>
            <person name="Baker R."/>
            <person name="Thomas B.C."/>
            <person name="Morowitz M.J."/>
            <person name="Banfield J.F."/>
        </authorList>
    </citation>
    <scope>NUCLEOTIDE SEQUENCE [LARGE SCALE GENOMIC DNA]</scope>
    <source>
        <strain evidence="6">S2_003_000_R2_14</strain>
    </source>
</reference>
<comment type="caution">
    <text evidence="4">Lacks conserved residue(s) required for the propagation of feature annotation.</text>
</comment>
<dbReference type="PROSITE" id="PS51635">
    <property type="entry name" value="PNPLA"/>
    <property type="match status" value="1"/>
</dbReference>
<keyword evidence="2 4" id="KW-0442">Lipid degradation</keyword>
<proteinExistence type="predicted"/>
<dbReference type="SUPFAM" id="SSF52151">
    <property type="entry name" value="FabD/lysophospholipase-like"/>
    <property type="match status" value="1"/>
</dbReference>
<dbReference type="InterPro" id="IPR016035">
    <property type="entry name" value="Acyl_Trfase/lysoPLipase"/>
</dbReference>
<feature type="active site" description="Proton acceptor" evidence="4">
    <location>
        <position position="215"/>
    </location>
</feature>
<keyword evidence="1 4" id="KW-0378">Hydrolase</keyword>
<dbReference type="AlphaFoldDB" id="A0A2W5VDL3"/>
<protein>
    <submittedName>
        <fullName evidence="6">Patatin</fullName>
    </submittedName>
</protein>
<evidence type="ECO:0000313" key="6">
    <source>
        <dbReference type="EMBL" id="PZR08201.1"/>
    </source>
</evidence>
<keyword evidence="3 4" id="KW-0443">Lipid metabolism</keyword>
<dbReference type="Gene3D" id="3.40.1090.10">
    <property type="entry name" value="Cytosolic phospholipase A2 catalytic domain"/>
    <property type="match status" value="1"/>
</dbReference>
<feature type="short sequence motif" description="GXGXXG" evidence="4">
    <location>
        <begin position="14"/>
        <end position="19"/>
    </location>
</feature>
<evidence type="ECO:0000256" key="3">
    <source>
        <dbReference type="ARBA" id="ARBA00023098"/>
    </source>
</evidence>
<dbReference type="Proteomes" id="UP000249061">
    <property type="component" value="Unassembled WGS sequence"/>
</dbReference>
<evidence type="ECO:0000256" key="2">
    <source>
        <dbReference type="ARBA" id="ARBA00022963"/>
    </source>
</evidence>